<dbReference type="PATRIC" id="fig|1263832.3.peg.982"/>
<accession>W0R7F2</accession>
<protein>
    <submittedName>
        <fullName evidence="1">Uncharacterized protein</fullName>
    </submittedName>
</protein>
<evidence type="ECO:0000313" key="1">
    <source>
        <dbReference type="EMBL" id="AHG86220.1"/>
    </source>
</evidence>
<dbReference type="AlphaFoldDB" id="W0R7F2"/>
<dbReference type="HOGENOM" id="CLU_3266353_0_0_6"/>
<name>W0R7F2_BIBTR</name>
<dbReference type="KEGG" id="btra:F544_9910"/>
<dbReference type="Proteomes" id="UP000019086">
    <property type="component" value="Chromosome"/>
</dbReference>
<evidence type="ECO:0000313" key="2">
    <source>
        <dbReference type="Proteomes" id="UP000019086"/>
    </source>
</evidence>
<sequence length="41" mass="4701">MGKFDFLDQREHDMRACGMDPVLGESDKLKVNLCMEKKDGI</sequence>
<organism evidence="1 2">
    <name type="scientific">Bibersteinia trehalosi USDA-ARS-USMARC-190</name>
    <dbReference type="NCBI Taxonomy" id="1263832"/>
    <lineage>
        <taxon>Bacteria</taxon>
        <taxon>Pseudomonadati</taxon>
        <taxon>Pseudomonadota</taxon>
        <taxon>Gammaproteobacteria</taxon>
        <taxon>Pasteurellales</taxon>
        <taxon>Pasteurellaceae</taxon>
        <taxon>Bibersteinia</taxon>
    </lineage>
</organism>
<proteinExistence type="predicted"/>
<reference evidence="1 2" key="1">
    <citation type="submission" date="2013-12" db="EMBL/GenBank/DDBJ databases">
        <title>Annotation of the Bibersteinia trehalosi USDA-ARS-USMARC-190 complete genome.</title>
        <authorList>
            <person name="Harhay G.P."/>
            <person name="McVey S."/>
            <person name="Clawson M.L."/>
            <person name="Bono J."/>
            <person name="Heaton M.P."/>
            <person name="Chitko-Mckown C.G."/>
            <person name="Harhay D.M."/>
            <person name="Smith T.P.L."/>
        </authorList>
    </citation>
    <scope>NUCLEOTIDE SEQUENCE [LARGE SCALE GENOMIC DNA]</scope>
    <source>
        <strain evidence="1 2">USDA-ARS-USMARC-190</strain>
    </source>
</reference>
<dbReference type="EMBL" id="CP006956">
    <property type="protein sequence ID" value="AHG86220.1"/>
    <property type="molecule type" value="Genomic_DNA"/>
</dbReference>
<gene>
    <name evidence="1" type="ORF">F544_9910</name>
</gene>